<dbReference type="PANTHER" id="PTHR30201:SF2">
    <property type="entry name" value="2-(5''-TRIPHOSPHORIBOSYL)-3'-DEPHOSPHOCOENZYME-A SYNTHASE"/>
    <property type="match status" value="1"/>
</dbReference>
<gene>
    <name evidence="7" type="primary">citG</name>
    <name evidence="8" type="ORF">FC21_GL000473</name>
</gene>
<comment type="catalytic activity">
    <reaction evidence="1 7">
        <text>3'-dephospho-CoA + ATP = 2'-(5''-triphospho-alpha-D-ribosyl)-3'-dephospho-CoA + adenine</text>
        <dbReference type="Rhea" id="RHEA:15117"/>
        <dbReference type="ChEBI" id="CHEBI:16708"/>
        <dbReference type="ChEBI" id="CHEBI:30616"/>
        <dbReference type="ChEBI" id="CHEBI:57328"/>
        <dbReference type="ChEBI" id="CHEBI:61378"/>
        <dbReference type="EC" id="2.4.2.52"/>
    </reaction>
</comment>
<evidence type="ECO:0000256" key="3">
    <source>
        <dbReference type="ARBA" id="ARBA00022695"/>
    </source>
</evidence>
<dbReference type="Pfam" id="PF03802">
    <property type="entry name" value="CitX"/>
    <property type="match status" value="1"/>
</dbReference>
<evidence type="ECO:0000256" key="4">
    <source>
        <dbReference type="ARBA" id="ARBA00022741"/>
    </source>
</evidence>
<dbReference type="Gene3D" id="1.10.4200.10">
    <property type="entry name" value="Triphosphoribosyl-dephospho-CoA protein"/>
    <property type="match status" value="2"/>
</dbReference>
<dbReference type="RefSeq" id="WP_056995300.1">
    <property type="nucleotide sequence ID" value="NZ_AZGC01000013.1"/>
</dbReference>
<dbReference type="GO" id="GO:0050519">
    <property type="term" value="F:holo-citrate lyase synthase activity"/>
    <property type="evidence" value="ECO:0007669"/>
    <property type="project" value="UniProtKB-EC"/>
</dbReference>
<evidence type="ECO:0000256" key="2">
    <source>
        <dbReference type="ARBA" id="ARBA00022679"/>
    </source>
</evidence>
<evidence type="ECO:0000256" key="1">
    <source>
        <dbReference type="ARBA" id="ARBA00001210"/>
    </source>
</evidence>
<proteinExistence type="inferred from homology"/>
<dbReference type="AlphaFoldDB" id="A0A0R1US81"/>
<dbReference type="GO" id="GO:0005524">
    <property type="term" value="F:ATP binding"/>
    <property type="evidence" value="ECO:0007669"/>
    <property type="project" value="UniProtKB-KW"/>
</dbReference>
<accession>A0A0R1US81</accession>
<dbReference type="HAMAP" id="MF_00397">
    <property type="entry name" value="CitG"/>
    <property type="match status" value="1"/>
</dbReference>
<dbReference type="EC" id="2.4.2.52" evidence="7"/>
<evidence type="ECO:0000313" key="9">
    <source>
        <dbReference type="Proteomes" id="UP000051084"/>
    </source>
</evidence>
<evidence type="ECO:0000313" key="8">
    <source>
        <dbReference type="EMBL" id="KRL96033.1"/>
    </source>
</evidence>
<dbReference type="InterPro" id="IPR017551">
    <property type="entry name" value="TriPribosyl-deP-CoA_syn_CitG"/>
</dbReference>
<dbReference type="InterPro" id="IPR002736">
    <property type="entry name" value="CitG"/>
</dbReference>
<dbReference type="Pfam" id="PF01874">
    <property type="entry name" value="CitG"/>
    <property type="match status" value="1"/>
</dbReference>
<name>A0A0R1US81_9LACO</name>
<dbReference type="PATRIC" id="fig|1423742.4.peg.495"/>
<dbReference type="InterPro" id="IPR005551">
    <property type="entry name" value="CitX"/>
</dbReference>
<evidence type="ECO:0000256" key="6">
    <source>
        <dbReference type="ARBA" id="ARBA00048574"/>
    </source>
</evidence>
<keyword evidence="3" id="KW-0548">Nucleotidyltransferase</keyword>
<dbReference type="PANTHER" id="PTHR30201">
    <property type="entry name" value="TRIPHOSPHORIBOSYL-DEPHOSPHO-COA SYNTHASE"/>
    <property type="match status" value="1"/>
</dbReference>
<comment type="caution">
    <text evidence="8">The sequence shown here is derived from an EMBL/GenBank/DDBJ whole genome shotgun (WGS) entry which is preliminary data.</text>
</comment>
<keyword evidence="9" id="KW-1185">Reference proteome</keyword>
<evidence type="ECO:0000256" key="7">
    <source>
        <dbReference type="HAMAP-Rule" id="MF_00397"/>
    </source>
</evidence>
<keyword evidence="5 7" id="KW-0067">ATP-binding</keyword>
<reference evidence="8 9" key="1">
    <citation type="journal article" date="2015" name="Genome Announc.">
        <title>Expanding the biotechnology potential of lactobacilli through comparative genomics of 213 strains and associated genera.</title>
        <authorList>
            <person name="Sun Z."/>
            <person name="Harris H.M."/>
            <person name="McCann A."/>
            <person name="Guo C."/>
            <person name="Argimon S."/>
            <person name="Zhang W."/>
            <person name="Yang X."/>
            <person name="Jeffery I.B."/>
            <person name="Cooney J.C."/>
            <person name="Kagawa T.F."/>
            <person name="Liu W."/>
            <person name="Song Y."/>
            <person name="Salvetti E."/>
            <person name="Wrobel A."/>
            <person name="Rasinkangas P."/>
            <person name="Parkhill J."/>
            <person name="Rea M.C."/>
            <person name="O'Sullivan O."/>
            <person name="Ritari J."/>
            <person name="Douillard F.P."/>
            <person name="Paul Ross R."/>
            <person name="Yang R."/>
            <person name="Briner A.E."/>
            <person name="Felis G.E."/>
            <person name="de Vos W.M."/>
            <person name="Barrangou R."/>
            <person name="Klaenhammer T.R."/>
            <person name="Caufield P.W."/>
            <person name="Cui Y."/>
            <person name="Zhang H."/>
            <person name="O'Toole P.W."/>
        </authorList>
    </citation>
    <scope>NUCLEOTIDE SEQUENCE [LARGE SCALE GENOMIC DNA]</scope>
    <source>
        <strain evidence="8 9">DSM 18793</strain>
    </source>
</reference>
<keyword evidence="2 7" id="KW-0808">Transferase</keyword>
<protein>
    <recommendedName>
        <fullName evidence="7">Probable 2-(5''-triphosphoribosyl)-3'-dephosphocoenzyme-A synthase</fullName>
        <shortName evidence="7">2-(5''-triphosphoribosyl)-3'-dephospho-CoA synthase</shortName>
        <ecNumber evidence="7">2.4.2.52</ecNumber>
    </recommendedName>
</protein>
<organism evidence="8 9">
    <name type="scientific">Limosilactobacillus equigenerosi DSM 18793 = JCM 14505</name>
    <dbReference type="NCBI Taxonomy" id="1423742"/>
    <lineage>
        <taxon>Bacteria</taxon>
        <taxon>Bacillati</taxon>
        <taxon>Bacillota</taxon>
        <taxon>Bacilli</taxon>
        <taxon>Lactobacillales</taxon>
        <taxon>Lactobacillaceae</taxon>
        <taxon>Limosilactobacillus</taxon>
    </lineage>
</organism>
<dbReference type="STRING" id="417373.GCA_001570685_00460"/>
<comment type="similarity">
    <text evidence="7">Belongs to the CitG/MdcB family.</text>
</comment>
<dbReference type="EMBL" id="AZGC01000013">
    <property type="protein sequence ID" value="KRL96033.1"/>
    <property type="molecule type" value="Genomic_DNA"/>
</dbReference>
<sequence length="473" mass="51827">MMKNLFETGTAVEIPAVLANRDRRVAVQQQLMTKQQTVLAVKLNLAGPIKNNETIQAFFNCEMEQLEVTLVQAGWGVTIPISWETAVTGPERFYLVPAPALAVKQAMVELETKQPANRLLDIDVLHEVDGVATVINRQAVDAPVRKCLICEQPAKACGRARTHSVAQLQQRSSELMQQVLAAHEQSQRAAWLAQQAERALLYEVSTWPKPGLVDPVEHGAHLDMDHYLFIDSSLSMTNYLTNSALAGLYFQGTDLTQLFQTVREFGKRAEQQMFATTNGVNTHKGAVFTLGVLSAATGYAWQQGALTAERVQQTVKEMLVDLIADDLGKMKADQDHTAGENQYLKYGITGIRGEAAAGYPSVFQIGLPTLQATSGDWQTRILTTLLAIATQIEDSTLVHRAKDPKVITWLQDKVAKIEQLGGVATAAGMNQLTALQTEFSDRYLSLGGSADMLIATLFMEFVLTEVPDALSIT</sequence>
<dbReference type="GO" id="GO:0046917">
    <property type="term" value="F:triphosphoribosyl-dephospho-CoA synthase activity"/>
    <property type="evidence" value="ECO:0007669"/>
    <property type="project" value="UniProtKB-UniRule"/>
</dbReference>
<keyword evidence="4 7" id="KW-0547">Nucleotide-binding</keyword>
<dbReference type="GO" id="GO:0051191">
    <property type="term" value="P:prosthetic group biosynthetic process"/>
    <property type="evidence" value="ECO:0007669"/>
    <property type="project" value="InterPro"/>
</dbReference>
<dbReference type="Proteomes" id="UP000051084">
    <property type="component" value="Unassembled WGS sequence"/>
</dbReference>
<comment type="catalytic activity">
    <reaction evidence="6">
        <text>apo-[citrate lyase ACP] + 2'-(5''-triphospho-alpha-D-ribosyl)-3'-dephospho-CoA = holo-[citrate lyase ACP] + diphosphate</text>
        <dbReference type="Rhea" id="RHEA:16333"/>
        <dbReference type="Rhea" id="RHEA-COMP:10157"/>
        <dbReference type="Rhea" id="RHEA-COMP:10158"/>
        <dbReference type="ChEBI" id="CHEBI:29999"/>
        <dbReference type="ChEBI" id="CHEBI:33019"/>
        <dbReference type="ChEBI" id="CHEBI:61378"/>
        <dbReference type="ChEBI" id="CHEBI:82683"/>
        <dbReference type="EC" id="2.7.7.61"/>
    </reaction>
</comment>
<dbReference type="NCBIfam" id="TIGR03125">
    <property type="entry name" value="citrate_citG"/>
    <property type="match status" value="1"/>
</dbReference>
<dbReference type="NCBIfam" id="TIGR03124">
    <property type="entry name" value="citrate_citX"/>
    <property type="match status" value="1"/>
</dbReference>
<evidence type="ECO:0000256" key="5">
    <source>
        <dbReference type="ARBA" id="ARBA00022840"/>
    </source>
</evidence>